<keyword evidence="2" id="KW-0285">Flavoprotein</keyword>
<dbReference type="PANTHER" id="PTHR43429">
    <property type="entry name" value="PYRIDINE NUCLEOTIDE-DISULFIDE OXIDOREDUCTASE DOMAIN-CONTAINING"/>
    <property type="match status" value="1"/>
</dbReference>
<dbReference type="SUPFAM" id="SSF51905">
    <property type="entry name" value="FAD/NAD(P)-binding domain"/>
    <property type="match status" value="2"/>
</dbReference>
<dbReference type="PRINTS" id="PR00368">
    <property type="entry name" value="FADPNR"/>
</dbReference>
<gene>
    <name evidence="5" type="ORF">IAD28_03870</name>
</gene>
<dbReference type="PRINTS" id="PR00411">
    <property type="entry name" value="PNDRDTASEI"/>
</dbReference>
<dbReference type="InterPro" id="IPR036188">
    <property type="entry name" value="FAD/NAD-bd_sf"/>
</dbReference>
<evidence type="ECO:0000256" key="2">
    <source>
        <dbReference type="ARBA" id="ARBA00022630"/>
    </source>
</evidence>
<evidence type="ECO:0000313" key="5">
    <source>
        <dbReference type="EMBL" id="HIV10817.1"/>
    </source>
</evidence>
<dbReference type="Gene3D" id="3.50.50.60">
    <property type="entry name" value="FAD/NAD(P)-binding domain"/>
    <property type="match status" value="2"/>
</dbReference>
<evidence type="ECO:0000259" key="4">
    <source>
        <dbReference type="Pfam" id="PF07992"/>
    </source>
</evidence>
<dbReference type="Gene3D" id="3.30.390.30">
    <property type="match status" value="1"/>
</dbReference>
<dbReference type="InterPro" id="IPR023753">
    <property type="entry name" value="FAD/NAD-binding_dom"/>
</dbReference>
<feature type="domain" description="FAD/NAD(P)-binding" evidence="4">
    <location>
        <begin position="5"/>
        <end position="299"/>
    </location>
</feature>
<comment type="cofactor">
    <cofactor evidence="1">
        <name>FAD</name>
        <dbReference type="ChEBI" id="CHEBI:57692"/>
    </cofactor>
</comment>
<name>A0A9D1NQA7_9FIRM</name>
<keyword evidence="3" id="KW-0274">FAD</keyword>
<dbReference type="Proteomes" id="UP000823960">
    <property type="component" value="Unassembled WGS sequence"/>
</dbReference>
<dbReference type="GO" id="GO:0016491">
    <property type="term" value="F:oxidoreductase activity"/>
    <property type="evidence" value="ECO:0007669"/>
    <property type="project" value="InterPro"/>
</dbReference>
<comment type="caution">
    <text evidence="5">The sequence shown here is derived from an EMBL/GenBank/DDBJ whole genome shotgun (WGS) entry which is preliminary data.</text>
</comment>
<dbReference type="InterPro" id="IPR050260">
    <property type="entry name" value="FAD-bd_OxRdtase"/>
</dbReference>
<proteinExistence type="predicted"/>
<dbReference type="InterPro" id="IPR016156">
    <property type="entry name" value="FAD/NAD-linked_Rdtase_dimer_sf"/>
</dbReference>
<dbReference type="EMBL" id="DVOL01000048">
    <property type="protein sequence ID" value="HIV10817.1"/>
    <property type="molecule type" value="Genomic_DNA"/>
</dbReference>
<organism evidence="5 6">
    <name type="scientific">Candidatus Faeciplasma avium</name>
    <dbReference type="NCBI Taxonomy" id="2840798"/>
    <lineage>
        <taxon>Bacteria</taxon>
        <taxon>Bacillati</taxon>
        <taxon>Bacillota</taxon>
        <taxon>Clostridia</taxon>
        <taxon>Eubacteriales</taxon>
        <taxon>Oscillospiraceae</taxon>
        <taxon>Oscillospiraceae incertae sedis</taxon>
        <taxon>Candidatus Faeciplasma</taxon>
    </lineage>
</organism>
<sequence length="413" mass="44448">MDSFYKYVIIGNGTAAIGGVEGIRSLDKDSGILIISKEPHKAYCRPLISYYLEGMASPERMGYRGDSFYEDNNCTLLLGRSAVGIDRKDKRVRLDDGTEVGFDKLLVAAGSSPFVPDFKGLSSVERKFSFMTIDDAMAIEKSIAPDSRVLIVGAGLIGLKCAEGLFGRVGSITVCDLADRVLSSILDSDCAKLMGERLEEKGIRLMLGDSVSSFDGRKALMNSGETVEFDVLVLAVGVRAETSLVKDAGGECGRGIRVDENMRTSLSDIYAAGDCTEYMDISSGSVKIMALMPNAYMQGHCAGVNMAGGDESFDNAIPMNSIGFFGLHAMSAGSCQGEARTVSNEDGVKKFYIKDGRLVGFMIIGSTARAGIYTDIIRNRVELEPNELEAVMENPSLYIFGREKRNSVLGGVV</sequence>
<accession>A0A9D1NQA7</accession>
<protein>
    <submittedName>
        <fullName evidence="5">NAD(P)/FAD-dependent oxidoreductase</fullName>
    </submittedName>
</protein>
<reference evidence="5" key="2">
    <citation type="journal article" date="2021" name="PeerJ">
        <title>Extensive microbial diversity within the chicken gut microbiome revealed by metagenomics and culture.</title>
        <authorList>
            <person name="Gilroy R."/>
            <person name="Ravi A."/>
            <person name="Getino M."/>
            <person name="Pursley I."/>
            <person name="Horton D.L."/>
            <person name="Alikhan N.F."/>
            <person name="Baker D."/>
            <person name="Gharbi K."/>
            <person name="Hall N."/>
            <person name="Watson M."/>
            <person name="Adriaenssens E.M."/>
            <person name="Foster-Nyarko E."/>
            <person name="Jarju S."/>
            <person name="Secka A."/>
            <person name="Antonio M."/>
            <person name="Oren A."/>
            <person name="Chaudhuri R.R."/>
            <person name="La Ragione R."/>
            <person name="Hildebrand F."/>
            <person name="Pallen M.J."/>
        </authorList>
    </citation>
    <scope>NUCLEOTIDE SEQUENCE</scope>
    <source>
        <strain evidence="5">1370</strain>
    </source>
</reference>
<evidence type="ECO:0000313" key="6">
    <source>
        <dbReference type="Proteomes" id="UP000823960"/>
    </source>
</evidence>
<evidence type="ECO:0000256" key="1">
    <source>
        <dbReference type="ARBA" id="ARBA00001974"/>
    </source>
</evidence>
<dbReference type="AlphaFoldDB" id="A0A9D1NQA7"/>
<reference evidence="5" key="1">
    <citation type="submission" date="2020-10" db="EMBL/GenBank/DDBJ databases">
        <authorList>
            <person name="Gilroy R."/>
        </authorList>
    </citation>
    <scope>NUCLEOTIDE SEQUENCE</scope>
    <source>
        <strain evidence="5">1370</strain>
    </source>
</reference>
<evidence type="ECO:0000256" key="3">
    <source>
        <dbReference type="ARBA" id="ARBA00022827"/>
    </source>
</evidence>
<dbReference type="PANTHER" id="PTHR43429:SF3">
    <property type="entry name" value="NITRITE REDUCTASE [NAD(P)H]"/>
    <property type="match status" value="1"/>
</dbReference>
<dbReference type="Pfam" id="PF07992">
    <property type="entry name" value="Pyr_redox_2"/>
    <property type="match status" value="1"/>
</dbReference>